<dbReference type="Pfam" id="PF12796">
    <property type="entry name" value="Ank_2"/>
    <property type="match status" value="2"/>
</dbReference>
<keyword evidence="5 8" id="KW-0808">Transferase</keyword>
<feature type="repeat" description="ANK" evidence="4">
    <location>
        <begin position="141"/>
        <end position="173"/>
    </location>
</feature>
<dbReference type="InterPro" id="IPR051712">
    <property type="entry name" value="ARTD-AVP"/>
</dbReference>
<dbReference type="PANTHER" id="PTHR45740:SF4">
    <property type="entry name" value="PROTEIN MONO-ADP-RIBOSYLTRANSFERASE PARP11"/>
    <property type="match status" value="1"/>
</dbReference>
<dbReference type="GO" id="GO:0003950">
    <property type="term" value="F:NAD+ poly-ADP-ribosyltransferase activity"/>
    <property type="evidence" value="ECO:0007669"/>
    <property type="project" value="UniProtKB-UniRule"/>
</dbReference>
<dbReference type="Gene3D" id="1.25.40.20">
    <property type="entry name" value="Ankyrin repeat-containing domain"/>
    <property type="match status" value="1"/>
</dbReference>
<keyword evidence="4" id="KW-0040">ANK repeat</keyword>
<evidence type="ECO:0000256" key="2">
    <source>
        <dbReference type="ARBA" id="ARBA00023242"/>
    </source>
</evidence>
<dbReference type="PROSITE" id="PS50918">
    <property type="entry name" value="WWE"/>
    <property type="match status" value="1"/>
</dbReference>
<dbReference type="Proteomes" id="UP001381693">
    <property type="component" value="Unassembled WGS sequence"/>
</dbReference>
<evidence type="ECO:0000259" key="6">
    <source>
        <dbReference type="PROSITE" id="PS50918"/>
    </source>
</evidence>
<dbReference type="SMART" id="SM00248">
    <property type="entry name" value="ANK"/>
    <property type="match status" value="5"/>
</dbReference>
<dbReference type="PROSITE" id="PS51059">
    <property type="entry name" value="PARP_CATALYTIC"/>
    <property type="match status" value="1"/>
</dbReference>
<keyword evidence="5 8" id="KW-0328">Glycosyltransferase</keyword>
<comment type="subcellular location">
    <subcellularLocation>
        <location evidence="1">Nucleus</location>
    </subcellularLocation>
</comment>
<dbReference type="InterPro" id="IPR004170">
    <property type="entry name" value="WWE_dom"/>
</dbReference>
<feature type="domain" description="WWE" evidence="6">
    <location>
        <begin position="347"/>
        <end position="436"/>
    </location>
</feature>
<evidence type="ECO:0000256" key="5">
    <source>
        <dbReference type="RuleBase" id="RU362114"/>
    </source>
</evidence>
<dbReference type="GO" id="GO:0005634">
    <property type="term" value="C:nucleus"/>
    <property type="evidence" value="ECO:0007669"/>
    <property type="project" value="UniProtKB-SubCell"/>
</dbReference>
<dbReference type="EC" id="2.4.2.-" evidence="5"/>
<gene>
    <name evidence="8" type="primary">PARP12_2</name>
    <name evidence="8" type="ORF">SK128_020575</name>
</gene>
<evidence type="ECO:0000256" key="3">
    <source>
        <dbReference type="ARBA" id="ARBA00024347"/>
    </source>
</evidence>
<dbReference type="PROSITE" id="PS50297">
    <property type="entry name" value="ANK_REP_REGION"/>
    <property type="match status" value="3"/>
</dbReference>
<dbReference type="AlphaFoldDB" id="A0AAN8XFF7"/>
<dbReference type="Gene3D" id="3.90.228.10">
    <property type="match status" value="1"/>
</dbReference>
<evidence type="ECO:0000313" key="9">
    <source>
        <dbReference type="Proteomes" id="UP001381693"/>
    </source>
</evidence>
<feature type="repeat" description="ANK" evidence="4">
    <location>
        <begin position="73"/>
        <end position="105"/>
    </location>
</feature>
<reference evidence="8 9" key="1">
    <citation type="submission" date="2023-11" db="EMBL/GenBank/DDBJ databases">
        <title>Halocaridina rubra genome assembly.</title>
        <authorList>
            <person name="Smith C."/>
        </authorList>
    </citation>
    <scope>NUCLEOTIDE SEQUENCE [LARGE SCALE GENOMIC DNA]</scope>
    <source>
        <strain evidence="8">EP-1</strain>
        <tissue evidence="8">Whole</tissue>
    </source>
</reference>
<dbReference type="InterPro" id="IPR036770">
    <property type="entry name" value="Ankyrin_rpt-contain_sf"/>
</dbReference>
<dbReference type="Gene3D" id="3.30.720.50">
    <property type="match status" value="1"/>
</dbReference>
<proteinExistence type="inferred from homology"/>
<organism evidence="8 9">
    <name type="scientific">Halocaridina rubra</name>
    <name type="common">Hawaiian red shrimp</name>
    <dbReference type="NCBI Taxonomy" id="373956"/>
    <lineage>
        <taxon>Eukaryota</taxon>
        <taxon>Metazoa</taxon>
        <taxon>Ecdysozoa</taxon>
        <taxon>Arthropoda</taxon>
        <taxon>Crustacea</taxon>
        <taxon>Multicrustacea</taxon>
        <taxon>Malacostraca</taxon>
        <taxon>Eumalacostraca</taxon>
        <taxon>Eucarida</taxon>
        <taxon>Decapoda</taxon>
        <taxon>Pleocyemata</taxon>
        <taxon>Caridea</taxon>
        <taxon>Atyoidea</taxon>
        <taxon>Atyidae</taxon>
        <taxon>Halocaridina</taxon>
    </lineage>
</organism>
<dbReference type="PANTHER" id="PTHR45740">
    <property type="entry name" value="POLY [ADP-RIBOSE] POLYMERASE"/>
    <property type="match status" value="1"/>
</dbReference>
<comment type="caution">
    <text evidence="8">The sequence shown here is derived from an EMBL/GenBank/DDBJ whole genome shotgun (WGS) entry which is preliminary data.</text>
</comment>
<evidence type="ECO:0000256" key="4">
    <source>
        <dbReference type="PROSITE-ProRule" id="PRU00023"/>
    </source>
</evidence>
<dbReference type="SUPFAM" id="SSF56399">
    <property type="entry name" value="ADP-ribosylation"/>
    <property type="match status" value="1"/>
</dbReference>
<keyword evidence="2" id="KW-0539">Nucleus</keyword>
<dbReference type="PROSITE" id="PS50088">
    <property type="entry name" value="ANK_REPEAT"/>
    <property type="match status" value="3"/>
</dbReference>
<name>A0AAN8XFF7_HALRR</name>
<dbReference type="Pfam" id="PF00644">
    <property type="entry name" value="PARP"/>
    <property type="match status" value="1"/>
</dbReference>
<evidence type="ECO:0000256" key="1">
    <source>
        <dbReference type="ARBA" id="ARBA00004123"/>
    </source>
</evidence>
<dbReference type="Pfam" id="PF02825">
    <property type="entry name" value="WWE"/>
    <property type="match status" value="1"/>
</dbReference>
<dbReference type="GO" id="GO:1990404">
    <property type="term" value="F:NAD+-protein mono-ADP-ribosyltransferase activity"/>
    <property type="evidence" value="ECO:0007669"/>
    <property type="project" value="TreeGrafter"/>
</dbReference>
<comment type="similarity">
    <text evidence="3">Belongs to the ARTD/PARP family.</text>
</comment>
<dbReference type="SUPFAM" id="SSF48403">
    <property type="entry name" value="Ankyrin repeat"/>
    <property type="match status" value="1"/>
</dbReference>
<evidence type="ECO:0000313" key="8">
    <source>
        <dbReference type="EMBL" id="KAK7082352.1"/>
    </source>
</evidence>
<dbReference type="InterPro" id="IPR012317">
    <property type="entry name" value="Poly(ADP-ribose)pol_cat_dom"/>
</dbReference>
<dbReference type="InterPro" id="IPR037197">
    <property type="entry name" value="WWE_dom_sf"/>
</dbReference>
<sequence>MSKTSTLNIEGMKDSPLLVYAKEGDFHGVISALDVGANASSELLHLAILAGKVRVVRAVLSRGIGIENASILYRYRPLHYAAQHGHAHVVEELLNAGADHTAVELRGRMAVHIAASLGHLDVLKVMKSHGCDINVIADNRYKQTPLHYAAYEGKLSAVKWLVQNGAVLDAKDGYGNTPLSCACRRKQKDVIYWLQYGQEHQPSTDNGSLYSSEDEDKNANNNHAKCISSNNDPEIPEICYNSVEGICNYINGCKRLHLNRHYHWQAKEPLGSWLNFPDNIVTFLEVSFCDPVKDGVDLPALNEEIECSADYLSDIMGKDSWYCHFKDMTLADPSGRRILKTRRLTSELVDGKLPKPSAYAWYFLDKHNNWVKYGDVDTTGEKQFMCNINSSEVEKLYQRNPSQSIFFKNVQYQYSLDFTTMIQQNLSTNVVREVRRRPLPHTVKEAQINIGTITDSLRYPNSWETMETNEHVRRVKVSQNSKEYKDVCNSFIAAINVNNVVKIERIQNPFLWFAFQNKVREMTAVYGNVYEVNVKQLFHGTSSDVVDNICAENFDWRLHGSKTGQLYGRGTYFSPYAKTAYAYCRADNYSNCYLFLAKVAIGTYVVGDVNMVRPPLNPKTNKLYDSTVDRVHNPNIIVKYDKQEYYPEYIVTVKNANGACTVS</sequence>
<keyword evidence="9" id="KW-1185">Reference proteome</keyword>
<keyword evidence="5" id="KW-0520">NAD</keyword>
<feature type="repeat" description="ANK" evidence="4">
    <location>
        <begin position="106"/>
        <end position="138"/>
    </location>
</feature>
<evidence type="ECO:0000259" key="7">
    <source>
        <dbReference type="PROSITE" id="PS51059"/>
    </source>
</evidence>
<protein>
    <recommendedName>
        <fullName evidence="5">Poly [ADP-ribose] polymerase</fullName>
        <shortName evidence="5">PARP</shortName>
        <ecNumber evidence="5">2.4.2.-</ecNumber>
    </recommendedName>
</protein>
<dbReference type="InterPro" id="IPR002110">
    <property type="entry name" value="Ankyrin_rpt"/>
</dbReference>
<dbReference type="EMBL" id="JAXCGZ010004061">
    <property type="protein sequence ID" value="KAK7082352.1"/>
    <property type="molecule type" value="Genomic_DNA"/>
</dbReference>
<dbReference type="SUPFAM" id="SSF117839">
    <property type="entry name" value="WWE domain"/>
    <property type="match status" value="1"/>
</dbReference>
<feature type="domain" description="PARP catalytic" evidence="7">
    <location>
        <begin position="459"/>
        <end position="663"/>
    </location>
</feature>
<accession>A0AAN8XFF7</accession>